<dbReference type="InterPro" id="IPR002931">
    <property type="entry name" value="Transglutaminase-like"/>
</dbReference>
<dbReference type="Gene3D" id="3.10.620.30">
    <property type="match status" value="1"/>
</dbReference>
<feature type="domain" description="Transglutaminase-like" evidence="1">
    <location>
        <begin position="171"/>
        <end position="231"/>
    </location>
</feature>
<dbReference type="Gene3D" id="2.60.40.2250">
    <property type="match status" value="1"/>
</dbReference>
<dbReference type="RefSeq" id="WP_221289825.1">
    <property type="nucleotide sequence ID" value="NZ_JACHGW010000001.1"/>
</dbReference>
<reference evidence="2 3" key="1">
    <citation type="submission" date="2020-08" db="EMBL/GenBank/DDBJ databases">
        <title>Genomic Encyclopedia of Type Strains, Phase IV (KMG-IV): sequencing the most valuable type-strain genomes for metagenomic binning, comparative biology and taxonomic classification.</title>
        <authorList>
            <person name="Goeker M."/>
        </authorList>
    </citation>
    <scope>NUCLEOTIDE SEQUENCE [LARGE SCALE GENOMIC DNA]</scope>
    <source>
        <strain evidence="2 3">DSM 23562</strain>
    </source>
</reference>
<protein>
    <submittedName>
        <fullName evidence="2">Transglutaminase-like putative cysteine protease</fullName>
    </submittedName>
</protein>
<dbReference type="GO" id="GO:0006508">
    <property type="term" value="P:proteolysis"/>
    <property type="evidence" value="ECO:0007669"/>
    <property type="project" value="UniProtKB-KW"/>
</dbReference>
<keyword evidence="2" id="KW-0378">Hydrolase</keyword>
<dbReference type="PANTHER" id="PTHR33490">
    <property type="entry name" value="BLR5614 PROTEIN-RELATED"/>
    <property type="match status" value="1"/>
</dbReference>
<dbReference type="Pfam" id="PF01841">
    <property type="entry name" value="Transglut_core"/>
    <property type="match status" value="1"/>
</dbReference>
<name>A0A7W9SNH3_ARMRO</name>
<dbReference type="SUPFAM" id="SSF54001">
    <property type="entry name" value="Cysteine proteinases"/>
    <property type="match status" value="1"/>
</dbReference>
<accession>A0A7W9SNH3</accession>
<evidence type="ECO:0000313" key="2">
    <source>
        <dbReference type="EMBL" id="MBB6049404.1"/>
    </source>
</evidence>
<proteinExistence type="predicted"/>
<dbReference type="Proteomes" id="UP000520814">
    <property type="component" value="Unassembled WGS sequence"/>
</dbReference>
<evidence type="ECO:0000313" key="3">
    <source>
        <dbReference type="Proteomes" id="UP000520814"/>
    </source>
</evidence>
<sequence>MSPPKEKEREMRLSAGCELVLEVDSPYPVPLILMLSPSTSETQWLAEERHTLTPQVPVREYIDSFGNRCQRLHAPPGRFVITTEVVAETAPARESAPGAPLNLVAELPDSALQFLLPSRYCPSDLLGTLALEVAQGYLPGYDQVAGICRWINQNIQYCYGTSDTSTSALETARDRSGVCRDFAHLGIALCRSLTIPARMVVGYLYELKPMDMHAWFEAFVGGRWYTFDPTQAQASGGRIAVAVGRDAADVALLTQFGPALLTEMRVWVERA</sequence>
<keyword evidence="3" id="KW-1185">Reference proteome</keyword>
<dbReference type="GO" id="GO:0008233">
    <property type="term" value="F:peptidase activity"/>
    <property type="evidence" value="ECO:0007669"/>
    <property type="project" value="UniProtKB-KW"/>
</dbReference>
<keyword evidence="2" id="KW-0645">Protease</keyword>
<dbReference type="EMBL" id="JACHGW010000001">
    <property type="protein sequence ID" value="MBB6049404.1"/>
    <property type="molecule type" value="Genomic_DNA"/>
</dbReference>
<gene>
    <name evidence="2" type="ORF">HNQ39_001166</name>
</gene>
<dbReference type="AlphaFoldDB" id="A0A7W9SNH3"/>
<dbReference type="InterPro" id="IPR038765">
    <property type="entry name" value="Papain-like_cys_pep_sf"/>
</dbReference>
<dbReference type="SMART" id="SM00460">
    <property type="entry name" value="TGc"/>
    <property type="match status" value="1"/>
</dbReference>
<comment type="caution">
    <text evidence="2">The sequence shown here is derived from an EMBL/GenBank/DDBJ whole genome shotgun (WGS) entry which is preliminary data.</text>
</comment>
<evidence type="ECO:0000259" key="1">
    <source>
        <dbReference type="SMART" id="SM00460"/>
    </source>
</evidence>
<dbReference type="PANTHER" id="PTHR33490:SF12">
    <property type="entry name" value="BLL5557 PROTEIN"/>
    <property type="match status" value="1"/>
</dbReference>
<organism evidence="2 3">
    <name type="scientific">Armatimonas rosea</name>
    <dbReference type="NCBI Taxonomy" id="685828"/>
    <lineage>
        <taxon>Bacteria</taxon>
        <taxon>Bacillati</taxon>
        <taxon>Armatimonadota</taxon>
        <taxon>Armatimonadia</taxon>
        <taxon>Armatimonadales</taxon>
        <taxon>Armatimonadaceae</taxon>
        <taxon>Armatimonas</taxon>
    </lineage>
</organism>